<name>A0ABY6DL26_9NEIS</name>
<dbReference type="Proteomes" id="UP001061302">
    <property type="component" value="Chromosome"/>
</dbReference>
<dbReference type="RefSeq" id="WP_263123109.1">
    <property type="nucleotide sequence ID" value="NZ_CP106753.1"/>
</dbReference>
<evidence type="ECO:0000313" key="2">
    <source>
        <dbReference type="EMBL" id="UXY13836.1"/>
    </source>
</evidence>
<reference evidence="2" key="1">
    <citation type="submission" date="2022-10" db="EMBL/GenBank/DDBJ databases">
        <title>Chitiniphilus purpureus sp. nov., a novel chitin-degrading bacterium isolated from crawfish pond sediment.</title>
        <authorList>
            <person name="Li K."/>
        </authorList>
    </citation>
    <scope>NUCLEOTIDE SEQUENCE</scope>
    <source>
        <strain evidence="2">CD1</strain>
    </source>
</reference>
<protein>
    <submittedName>
        <fullName evidence="2">DUF1566 domain-containing protein</fullName>
    </submittedName>
</protein>
<proteinExistence type="predicted"/>
<evidence type="ECO:0000259" key="1">
    <source>
        <dbReference type="Pfam" id="PF07603"/>
    </source>
</evidence>
<feature type="domain" description="Lcl C-terminal" evidence="1">
    <location>
        <begin position="78"/>
        <end position="198"/>
    </location>
</feature>
<sequence length="202" mass="21896">MTSPHHHPEYTAGQHIPEQGGWLAGYIVIHGQRYGVINPGAAGELPAQPWGEYGEDIPSAGSVCDGIANTAALVAAGQAQAIAAQQLSIAGFNDWYLPSRDELELLYRAFKPTGDDNACTFRDGENPNSAPVGQAYTEHDPSQTADTAYQHRGAEAFAPARYWASTQYSTCIAWMQDFDDGTQGNDHEGNECRARAVRRFPI</sequence>
<accession>A0ABY6DL26</accession>
<gene>
    <name evidence="2" type="ORF">N8I74_10930</name>
</gene>
<dbReference type="Pfam" id="PF07603">
    <property type="entry name" value="Lcl_C"/>
    <property type="match status" value="1"/>
</dbReference>
<dbReference type="EMBL" id="CP106753">
    <property type="protein sequence ID" value="UXY13836.1"/>
    <property type="molecule type" value="Genomic_DNA"/>
</dbReference>
<dbReference type="InterPro" id="IPR011460">
    <property type="entry name" value="Lcl_C"/>
</dbReference>
<organism evidence="2 3">
    <name type="scientific">Chitiniphilus purpureus</name>
    <dbReference type="NCBI Taxonomy" id="2981137"/>
    <lineage>
        <taxon>Bacteria</taxon>
        <taxon>Pseudomonadati</taxon>
        <taxon>Pseudomonadota</taxon>
        <taxon>Betaproteobacteria</taxon>
        <taxon>Neisseriales</taxon>
        <taxon>Chitinibacteraceae</taxon>
        <taxon>Chitiniphilus</taxon>
    </lineage>
</organism>
<evidence type="ECO:0000313" key="3">
    <source>
        <dbReference type="Proteomes" id="UP001061302"/>
    </source>
</evidence>
<keyword evidence="3" id="KW-1185">Reference proteome</keyword>